<evidence type="ECO:0000313" key="3">
    <source>
        <dbReference type="Proteomes" id="UP000054937"/>
    </source>
</evidence>
<dbReference type="AlphaFoldDB" id="A0A0V0QPU4"/>
<name>A0A0V0QPU4_PSEPJ</name>
<evidence type="ECO:0000313" key="2">
    <source>
        <dbReference type="EMBL" id="KRX04290.1"/>
    </source>
</evidence>
<dbReference type="EMBL" id="LDAU01000120">
    <property type="protein sequence ID" value="KRX04290.1"/>
    <property type="molecule type" value="Genomic_DNA"/>
</dbReference>
<organism evidence="2 3">
    <name type="scientific">Pseudocohnilembus persalinus</name>
    <name type="common">Ciliate</name>
    <dbReference type="NCBI Taxonomy" id="266149"/>
    <lineage>
        <taxon>Eukaryota</taxon>
        <taxon>Sar</taxon>
        <taxon>Alveolata</taxon>
        <taxon>Ciliophora</taxon>
        <taxon>Intramacronucleata</taxon>
        <taxon>Oligohymenophorea</taxon>
        <taxon>Scuticociliatia</taxon>
        <taxon>Philasterida</taxon>
        <taxon>Pseudocohnilembidae</taxon>
        <taxon>Pseudocohnilembus</taxon>
    </lineage>
</organism>
<gene>
    <name evidence="2" type="ORF">PPERSA_11414</name>
</gene>
<feature type="region of interest" description="Disordered" evidence="1">
    <location>
        <begin position="140"/>
        <end position="167"/>
    </location>
</feature>
<protein>
    <recommendedName>
        <fullName evidence="4">C3H1-type domain-containing protein</fullName>
    </recommendedName>
</protein>
<proteinExistence type="predicted"/>
<comment type="caution">
    <text evidence="2">The sequence shown here is derived from an EMBL/GenBank/DDBJ whole genome shotgun (WGS) entry which is preliminary data.</text>
</comment>
<sequence length="282" mass="33147">MSENSDSSQDFDDANSQQEQLVQIKKESFIEEQMKDIEEYDEEDGEDITYLDFNQFVGQNKQTPCKRGKFCKFLPDKCAFSHPYQHKTICKYGGNCWKKQTSCEFFHPKSDVQKNYEKMEKNHPHFCIDELMQYQYNVNKKKSRRNRSQSNSSSDSDEKNPKKFQKLKPMTWQKSNEYILSPGQLIEDFGFIQDQIDNLIQLLNNQASDDNYRSDDTKDGAKIKNGTKQIDFLDQTPIPLSKHVYGILQKSKENYLVCDQPKGQQYFLIVLENGQGNYFNKF</sequence>
<evidence type="ECO:0000256" key="1">
    <source>
        <dbReference type="SAM" id="MobiDB-lite"/>
    </source>
</evidence>
<dbReference type="Proteomes" id="UP000054937">
    <property type="component" value="Unassembled WGS sequence"/>
</dbReference>
<accession>A0A0V0QPU4</accession>
<reference evidence="2 3" key="1">
    <citation type="journal article" date="2015" name="Sci. Rep.">
        <title>Genome of the facultative scuticociliatosis pathogen Pseudocohnilembus persalinus provides insight into its virulence through horizontal gene transfer.</title>
        <authorList>
            <person name="Xiong J."/>
            <person name="Wang G."/>
            <person name="Cheng J."/>
            <person name="Tian M."/>
            <person name="Pan X."/>
            <person name="Warren A."/>
            <person name="Jiang C."/>
            <person name="Yuan D."/>
            <person name="Miao W."/>
        </authorList>
    </citation>
    <scope>NUCLEOTIDE SEQUENCE [LARGE SCALE GENOMIC DNA]</scope>
    <source>
        <strain evidence="2">36N120E</strain>
    </source>
</reference>
<keyword evidence="3" id="KW-1185">Reference proteome</keyword>
<dbReference type="InParanoid" id="A0A0V0QPU4"/>
<evidence type="ECO:0008006" key="4">
    <source>
        <dbReference type="Google" id="ProtNLM"/>
    </source>
</evidence>